<proteinExistence type="predicted"/>
<evidence type="ECO:0000313" key="2">
    <source>
        <dbReference type="EMBL" id="EGT41191.1"/>
    </source>
</evidence>
<keyword evidence="3" id="KW-1185">Reference proteome</keyword>
<evidence type="ECO:0000256" key="1">
    <source>
        <dbReference type="SAM" id="MobiDB-lite"/>
    </source>
</evidence>
<dbReference type="InParanoid" id="G0NZD8"/>
<dbReference type="AlphaFoldDB" id="G0NZD8"/>
<dbReference type="Proteomes" id="UP000008068">
    <property type="component" value="Unassembled WGS sequence"/>
</dbReference>
<feature type="region of interest" description="Disordered" evidence="1">
    <location>
        <begin position="1"/>
        <end position="20"/>
    </location>
</feature>
<evidence type="ECO:0000313" key="3">
    <source>
        <dbReference type="Proteomes" id="UP000008068"/>
    </source>
</evidence>
<accession>G0NZD8</accession>
<organism evidence="3">
    <name type="scientific">Caenorhabditis brenneri</name>
    <name type="common">Nematode worm</name>
    <dbReference type="NCBI Taxonomy" id="135651"/>
    <lineage>
        <taxon>Eukaryota</taxon>
        <taxon>Metazoa</taxon>
        <taxon>Ecdysozoa</taxon>
        <taxon>Nematoda</taxon>
        <taxon>Chromadorea</taxon>
        <taxon>Rhabditida</taxon>
        <taxon>Rhabditina</taxon>
        <taxon>Rhabditomorpha</taxon>
        <taxon>Rhabditoidea</taxon>
        <taxon>Rhabditidae</taxon>
        <taxon>Peloderinae</taxon>
        <taxon>Caenorhabditis</taxon>
    </lineage>
</organism>
<dbReference type="HOGENOM" id="CLU_855861_0_0_1"/>
<gene>
    <name evidence="2" type="ORF">CAEBREN_23102</name>
</gene>
<sequence length="325" mass="37014">MPSLSDIEMEELPSTSTHRAPIKKCERRLKTRFSFDAPDTEKTFFFDPLAEIVPPRRVIPSRKRERVEDDDVIIPAAKRFCPSRRTRRPPPSYLRPFAARRQFEETKAYIALEPMRMRFLNLDQIAPGDTLHVHVANLIDIFVTMMIQKAGGSLKDTKYWLQLDHEGYHENQGFFITHKTYQAVDGGVIVNQISTHMQSNKNISLDVGFTVAMSVFEARGNFVKGGFRGTAKKRLRGQGPRQTDSIRKGFVTSVLNSMMITTILNVRLHVDGVVQPTASRDMQKFIVMSAILTSEVKNVLMTTLNLYREKHFPSVISISSVKTVL</sequence>
<reference evidence="3" key="1">
    <citation type="submission" date="2011-07" db="EMBL/GenBank/DDBJ databases">
        <authorList>
            <consortium name="Caenorhabditis brenneri Sequencing and Analysis Consortium"/>
            <person name="Wilson R.K."/>
        </authorList>
    </citation>
    <scope>NUCLEOTIDE SEQUENCE [LARGE SCALE GENOMIC DNA]</scope>
    <source>
        <strain evidence="3">PB2801</strain>
    </source>
</reference>
<dbReference type="eggNOG" id="ENOG502QQ9V">
    <property type="taxonomic scope" value="Eukaryota"/>
</dbReference>
<dbReference type="OrthoDB" id="5897562at2759"/>
<protein>
    <submittedName>
        <fullName evidence="2">Uncharacterized protein</fullName>
    </submittedName>
</protein>
<name>G0NZD8_CAEBE</name>
<dbReference type="EMBL" id="GL379989">
    <property type="protein sequence ID" value="EGT41191.1"/>
    <property type="molecule type" value="Genomic_DNA"/>
</dbReference>